<sequence length="345" mass="37536">MNRDVLPAPRAGTPTAAARPRARVACPADAEGIIALRAELTSSEPLDAEWTALCSSQLARRLAPGGDARAYVAETPDGSLVSCALGLIHPLLPAPAYPKGLAARVHAVATHPRYRHRGLARELLSALLDHLQADGATLFELRAAADAMPLYRELGFAADPASMRMTRLHRAGRRIEEPAGPVLLPVEEYASTVPKSTGSAFIFFTDRHDRPLQLRATYSQVHPWQFPGGTTDHGERPWQTAQRECHEETGLVVEGPPRLLASVFGLPGGEWPFSTTGCVFDGGRLTDEQIRSIVLDPDEHDAVRVLPLEEWEPLLPPQDFARLDAVMTARLTGTAAYFDSWGWGK</sequence>
<evidence type="ECO:0000313" key="7">
    <source>
        <dbReference type="Proteomes" id="UP001224433"/>
    </source>
</evidence>
<dbReference type="RefSeq" id="WP_306104893.1">
    <property type="nucleotide sequence ID" value="NZ_CP120983.1"/>
</dbReference>
<dbReference type="Pfam" id="PF00583">
    <property type="entry name" value="Acetyltransf_1"/>
    <property type="match status" value="1"/>
</dbReference>
<dbReference type="Proteomes" id="UP001224433">
    <property type="component" value="Chromosome"/>
</dbReference>
<dbReference type="EC" id="2.3.1.-" evidence="6"/>
<dbReference type="SUPFAM" id="SSF55729">
    <property type="entry name" value="Acyl-CoA N-acyltransferases (Nat)"/>
    <property type="match status" value="1"/>
</dbReference>
<dbReference type="PANTHER" id="PTHR43877">
    <property type="entry name" value="AMINOALKYLPHOSPHONATE N-ACETYLTRANSFERASE-RELATED-RELATED"/>
    <property type="match status" value="1"/>
</dbReference>
<organism evidence="6 7">
    <name type="scientific">Streptomyces glycanivorans</name>
    <dbReference type="NCBI Taxonomy" id="3033808"/>
    <lineage>
        <taxon>Bacteria</taxon>
        <taxon>Bacillati</taxon>
        <taxon>Actinomycetota</taxon>
        <taxon>Actinomycetes</taxon>
        <taxon>Kitasatosporales</taxon>
        <taxon>Streptomycetaceae</taxon>
        <taxon>Streptomyces</taxon>
    </lineage>
</organism>
<reference evidence="6 7" key="1">
    <citation type="submission" date="2023-03" db="EMBL/GenBank/DDBJ databases">
        <title>Isolation and description of six Streptomyces strains from soil environments, able to metabolize different microbial glucans.</title>
        <authorList>
            <person name="Widen T."/>
            <person name="Larsbrink J."/>
        </authorList>
    </citation>
    <scope>NUCLEOTIDE SEQUENCE [LARGE SCALE GENOMIC DNA]</scope>
    <source>
        <strain evidence="6 7">Alt3</strain>
    </source>
</reference>
<feature type="domain" description="Nudix hydrolase" evidence="5">
    <location>
        <begin position="194"/>
        <end position="328"/>
    </location>
</feature>
<gene>
    <name evidence="6" type="ORF">P8A20_34080</name>
</gene>
<name>A0ABY9JKY9_9ACTN</name>
<dbReference type="EMBL" id="CP120983">
    <property type="protein sequence ID" value="WLQ68288.1"/>
    <property type="molecule type" value="Genomic_DNA"/>
</dbReference>
<evidence type="ECO:0000256" key="1">
    <source>
        <dbReference type="ARBA" id="ARBA00022679"/>
    </source>
</evidence>
<keyword evidence="2 6" id="KW-0012">Acyltransferase</keyword>
<dbReference type="GO" id="GO:0016746">
    <property type="term" value="F:acyltransferase activity"/>
    <property type="evidence" value="ECO:0007669"/>
    <property type="project" value="UniProtKB-KW"/>
</dbReference>
<evidence type="ECO:0000259" key="4">
    <source>
        <dbReference type="PROSITE" id="PS51186"/>
    </source>
</evidence>
<dbReference type="PROSITE" id="PS51186">
    <property type="entry name" value="GNAT"/>
    <property type="match status" value="1"/>
</dbReference>
<dbReference type="InterPro" id="IPR050832">
    <property type="entry name" value="Bact_Acetyltransf"/>
</dbReference>
<dbReference type="CDD" id="cd04301">
    <property type="entry name" value="NAT_SF"/>
    <property type="match status" value="1"/>
</dbReference>
<feature type="compositionally biased region" description="Low complexity" evidence="3">
    <location>
        <begin position="7"/>
        <end position="20"/>
    </location>
</feature>
<protein>
    <submittedName>
        <fullName evidence="6">GNAT family N-acetyltransferase</fullName>
        <ecNumber evidence="6">2.3.1.-</ecNumber>
    </submittedName>
</protein>
<dbReference type="InterPro" id="IPR015797">
    <property type="entry name" value="NUDIX_hydrolase-like_dom_sf"/>
</dbReference>
<dbReference type="Gene3D" id="3.90.79.10">
    <property type="entry name" value="Nucleoside Triphosphate Pyrophosphohydrolase"/>
    <property type="match status" value="1"/>
</dbReference>
<dbReference type="InterPro" id="IPR000182">
    <property type="entry name" value="GNAT_dom"/>
</dbReference>
<dbReference type="InterPro" id="IPR016181">
    <property type="entry name" value="Acyl_CoA_acyltransferase"/>
</dbReference>
<evidence type="ECO:0000259" key="5">
    <source>
        <dbReference type="PROSITE" id="PS51462"/>
    </source>
</evidence>
<feature type="region of interest" description="Disordered" evidence="3">
    <location>
        <begin position="1"/>
        <end position="20"/>
    </location>
</feature>
<evidence type="ECO:0000256" key="2">
    <source>
        <dbReference type="ARBA" id="ARBA00023315"/>
    </source>
</evidence>
<dbReference type="Pfam" id="PF00293">
    <property type="entry name" value="NUDIX"/>
    <property type="match status" value="1"/>
</dbReference>
<dbReference type="Gene3D" id="3.40.630.30">
    <property type="match status" value="1"/>
</dbReference>
<dbReference type="SUPFAM" id="SSF55811">
    <property type="entry name" value="Nudix"/>
    <property type="match status" value="1"/>
</dbReference>
<dbReference type="PROSITE" id="PS51462">
    <property type="entry name" value="NUDIX"/>
    <property type="match status" value="1"/>
</dbReference>
<accession>A0ABY9JKY9</accession>
<feature type="domain" description="N-acetyltransferase" evidence="4">
    <location>
        <begin position="20"/>
        <end position="176"/>
    </location>
</feature>
<evidence type="ECO:0000313" key="6">
    <source>
        <dbReference type="EMBL" id="WLQ68288.1"/>
    </source>
</evidence>
<evidence type="ECO:0000256" key="3">
    <source>
        <dbReference type="SAM" id="MobiDB-lite"/>
    </source>
</evidence>
<proteinExistence type="predicted"/>
<keyword evidence="1 6" id="KW-0808">Transferase</keyword>
<dbReference type="InterPro" id="IPR000086">
    <property type="entry name" value="NUDIX_hydrolase_dom"/>
</dbReference>
<keyword evidence="7" id="KW-1185">Reference proteome</keyword>